<protein>
    <submittedName>
        <fullName evidence="1">Nucleoid-associated protein</fullName>
    </submittedName>
</protein>
<keyword evidence="2" id="KW-1185">Reference proteome</keyword>
<comment type="caution">
    <text evidence="1">The sequence shown here is derived from an EMBL/GenBank/DDBJ whole genome shotgun (WGS) entry which is preliminary data.</text>
</comment>
<sequence>MVTFFEASLDTISVHHVGNQSQNEMYALSKQSLNLNDELIQKLLMQYFLTPLEKANEVYHLMHNSGDLTLNEVHNFATQVFENKDKFHEISELIAKQLYNVSTHPKIKSGEVYVAYFKDVQIEGNLLDALGIFKSETKETYLKVYPDTGGFTVEYEENGININKLDKGCLIFNIEKENGYKVVVVDKAGSSQDAAVYWKDDFLQLKIRNDNFNQTNNTLGLYKNFVTQKLDEEFEMSKADKIDLLNRSMKYFKEKDTFDMDEFTGEVIGNPQAIESFKTYKQQYEDEFETPIADTFEISDNAVKKQARVYKSVLKLDKNFHIYIHGNKDLIERGFDDGKAMNYYKVFFKEEQ</sequence>
<dbReference type="OrthoDB" id="9153118at2"/>
<dbReference type="Proteomes" id="UP000253209">
    <property type="component" value="Unassembled WGS sequence"/>
</dbReference>
<accession>A0A367GR75</accession>
<name>A0A367GR75_9SPHI</name>
<proteinExistence type="predicted"/>
<reference evidence="1 2" key="1">
    <citation type="submission" date="2018-05" db="EMBL/GenBank/DDBJ databases">
        <title>Mucilaginibacter hurinus sp. nov., isolated from briquette warehouse soil.</title>
        <authorList>
            <person name="Choi L."/>
        </authorList>
    </citation>
    <scope>NUCLEOTIDE SEQUENCE [LARGE SCALE GENOMIC DNA]</scope>
    <source>
        <strain evidence="1 2">ZR32</strain>
    </source>
</reference>
<evidence type="ECO:0000313" key="2">
    <source>
        <dbReference type="Proteomes" id="UP000253209"/>
    </source>
</evidence>
<evidence type="ECO:0000313" key="1">
    <source>
        <dbReference type="EMBL" id="RCH55366.1"/>
    </source>
</evidence>
<dbReference type="EMBL" id="QGDC01000004">
    <property type="protein sequence ID" value="RCH55366.1"/>
    <property type="molecule type" value="Genomic_DNA"/>
</dbReference>
<dbReference type="RefSeq" id="WP_114004988.1">
    <property type="nucleotide sequence ID" value="NZ_QGDC01000004.1"/>
</dbReference>
<organism evidence="1 2">
    <name type="scientific">Mucilaginibacter hurinus</name>
    <dbReference type="NCBI Taxonomy" id="2201324"/>
    <lineage>
        <taxon>Bacteria</taxon>
        <taxon>Pseudomonadati</taxon>
        <taxon>Bacteroidota</taxon>
        <taxon>Sphingobacteriia</taxon>
        <taxon>Sphingobacteriales</taxon>
        <taxon>Sphingobacteriaceae</taxon>
        <taxon>Mucilaginibacter</taxon>
    </lineage>
</organism>
<dbReference type="AlphaFoldDB" id="A0A367GR75"/>
<gene>
    <name evidence="1" type="ORF">DJ568_09305</name>
</gene>